<dbReference type="GO" id="GO:0000455">
    <property type="term" value="P:enzyme-directed rRNA pseudouridine synthesis"/>
    <property type="evidence" value="ECO:0007669"/>
    <property type="project" value="TreeGrafter"/>
</dbReference>
<name>A0A2J1DT10_9CHLR</name>
<comment type="caution">
    <text evidence="2">The sequence shown here is derived from an EMBL/GenBank/DDBJ whole genome shotgun (WGS) entry which is preliminary data.</text>
</comment>
<dbReference type="GO" id="GO:0003723">
    <property type="term" value="F:RNA binding"/>
    <property type="evidence" value="ECO:0007669"/>
    <property type="project" value="InterPro"/>
</dbReference>
<accession>A0A2J1DT10</accession>
<dbReference type="PANTHER" id="PTHR21600:SF44">
    <property type="entry name" value="RIBOSOMAL LARGE SUBUNIT PSEUDOURIDINE SYNTHASE D"/>
    <property type="match status" value="1"/>
</dbReference>
<comment type="similarity">
    <text evidence="1">Belongs to the pseudouridine synthase RluA family.</text>
</comment>
<feature type="non-terminal residue" evidence="2">
    <location>
        <position position="1"/>
    </location>
</feature>
<evidence type="ECO:0000313" key="3">
    <source>
        <dbReference type="Proteomes" id="UP000233649"/>
    </source>
</evidence>
<dbReference type="Gene3D" id="3.30.2350.10">
    <property type="entry name" value="Pseudouridine synthase"/>
    <property type="match status" value="1"/>
</dbReference>
<dbReference type="PANTHER" id="PTHR21600">
    <property type="entry name" value="MITOCHONDRIAL RNA PSEUDOURIDINE SYNTHASE"/>
    <property type="match status" value="1"/>
</dbReference>
<dbReference type="GO" id="GO:0140098">
    <property type="term" value="F:catalytic activity, acting on RNA"/>
    <property type="evidence" value="ECO:0007669"/>
    <property type="project" value="UniProtKB-ARBA"/>
</dbReference>
<reference evidence="2 3" key="1">
    <citation type="journal article" date="2017" name="FEMS Microbiol. Ecol.">
        <title>Reconstructed genomes of novel Dehalococcoides mccartyi strains from 1,2,3,4-tetrachlorodibenzo-p-dioxin-dechlorinating enrichment cultures reveal divergent reductive dehalogenase gene profiles.</title>
        <authorList>
            <person name="Dam H.T."/>
            <person name="Vollmers J."/>
            <person name="Kaster A.K."/>
            <person name="Haggblom M.M."/>
        </authorList>
    </citation>
    <scope>NUCLEOTIDE SEQUENCE [LARGE SCALE GENOMIC DNA]</scope>
    <source>
        <strain evidence="2 3">H1-3-2.001</strain>
    </source>
</reference>
<sequence>TGRTHQIRVHFAAIGHPVAGDAVYGQKESWVKRQFLHAHRLSFALPSNGQVVEFTSPLPPDLEEALKILETPS</sequence>
<dbReference type="InterPro" id="IPR020103">
    <property type="entry name" value="PsdUridine_synth_cat_dom_sf"/>
</dbReference>
<dbReference type="InterPro" id="IPR050188">
    <property type="entry name" value="RluA_PseudoU_synthase"/>
</dbReference>
<evidence type="ECO:0000313" key="2">
    <source>
        <dbReference type="EMBL" id="PKH45259.1"/>
    </source>
</evidence>
<evidence type="ECO:0000256" key="1">
    <source>
        <dbReference type="ARBA" id="ARBA00010876"/>
    </source>
</evidence>
<dbReference type="AlphaFoldDB" id="A0A2J1DT10"/>
<dbReference type="EMBL" id="PHFD01000360">
    <property type="protein sequence ID" value="PKH45259.1"/>
    <property type="molecule type" value="Genomic_DNA"/>
</dbReference>
<gene>
    <name evidence="2" type="ORF">CVH13_01581</name>
</gene>
<dbReference type="SUPFAM" id="SSF55120">
    <property type="entry name" value="Pseudouridine synthase"/>
    <property type="match status" value="1"/>
</dbReference>
<protein>
    <submittedName>
        <fullName evidence="2">RNA pseudouridine synthase</fullName>
    </submittedName>
</protein>
<dbReference type="Proteomes" id="UP000233649">
    <property type="component" value="Unassembled WGS sequence"/>
</dbReference>
<organism evidence="2 3">
    <name type="scientific">Dehalococcoides mccartyi</name>
    <dbReference type="NCBI Taxonomy" id="61435"/>
    <lineage>
        <taxon>Bacteria</taxon>
        <taxon>Bacillati</taxon>
        <taxon>Chloroflexota</taxon>
        <taxon>Dehalococcoidia</taxon>
        <taxon>Dehalococcoidales</taxon>
        <taxon>Dehalococcoidaceae</taxon>
        <taxon>Dehalococcoides</taxon>
    </lineage>
</organism>
<dbReference type="GO" id="GO:0009982">
    <property type="term" value="F:pseudouridine synthase activity"/>
    <property type="evidence" value="ECO:0007669"/>
    <property type="project" value="InterPro"/>
</dbReference>
<proteinExistence type="inferred from homology"/>